<proteinExistence type="predicted"/>
<dbReference type="EMBL" id="ML734738">
    <property type="protein sequence ID" value="KAB8240475.1"/>
    <property type="molecule type" value="Genomic_DNA"/>
</dbReference>
<evidence type="ECO:0000256" key="1">
    <source>
        <dbReference type="SAM" id="Phobius"/>
    </source>
</evidence>
<dbReference type="Proteomes" id="UP000325434">
    <property type="component" value="Unassembled WGS sequence"/>
</dbReference>
<accession>A0A5N6GFF0</accession>
<name>A0A5N6GFF0_ASPFL</name>
<organism evidence="2">
    <name type="scientific">Aspergillus flavus</name>
    <dbReference type="NCBI Taxonomy" id="5059"/>
    <lineage>
        <taxon>Eukaryota</taxon>
        <taxon>Fungi</taxon>
        <taxon>Dikarya</taxon>
        <taxon>Ascomycota</taxon>
        <taxon>Pezizomycotina</taxon>
        <taxon>Eurotiomycetes</taxon>
        <taxon>Eurotiomycetidae</taxon>
        <taxon>Eurotiales</taxon>
        <taxon>Aspergillaceae</taxon>
        <taxon>Aspergillus</taxon>
        <taxon>Aspergillus subgen. Circumdati</taxon>
    </lineage>
</organism>
<dbReference type="AlphaFoldDB" id="A0A5N6GFF0"/>
<evidence type="ECO:0000313" key="2">
    <source>
        <dbReference type="EMBL" id="KAB8240475.1"/>
    </source>
</evidence>
<keyword evidence="1" id="KW-1133">Transmembrane helix</keyword>
<gene>
    <name evidence="2" type="ORF">BDV35DRAFT_373480</name>
</gene>
<sequence>MLQQWLIYENTCKKIVQSTKRTMQSNGIVGPRYAFFLSFIFACFLFPYLTCNKLYCYLPTRSHIHYLLTALLCREVLPLFTAIPSCVTKKGTL</sequence>
<feature type="non-terminal residue" evidence="2">
    <location>
        <position position="1"/>
    </location>
</feature>
<protein>
    <submittedName>
        <fullName evidence="2">Uncharacterized protein</fullName>
    </submittedName>
</protein>
<keyword evidence="1" id="KW-0812">Transmembrane</keyword>
<keyword evidence="1" id="KW-0472">Membrane</keyword>
<feature type="transmembrane region" description="Helical" evidence="1">
    <location>
        <begin position="33"/>
        <end position="51"/>
    </location>
</feature>
<feature type="non-terminal residue" evidence="2">
    <location>
        <position position="93"/>
    </location>
</feature>
<reference evidence="2" key="1">
    <citation type="submission" date="2019-04" db="EMBL/GenBank/DDBJ databases">
        <title>Friends and foes A comparative genomics study of 23 Aspergillus species from section Flavi.</title>
        <authorList>
            <consortium name="DOE Joint Genome Institute"/>
            <person name="Kjaerbolling I."/>
            <person name="Vesth T."/>
            <person name="Frisvad J.C."/>
            <person name="Nybo J.L."/>
            <person name="Theobald S."/>
            <person name="Kildgaard S."/>
            <person name="Isbrandt T."/>
            <person name="Kuo A."/>
            <person name="Sato A."/>
            <person name="Lyhne E.K."/>
            <person name="Kogle M.E."/>
            <person name="Wiebenga A."/>
            <person name="Kun R.S."/>
            <person name="Lubbers R.J."/>
            <person name="Makela M.R."/>
            <person name="Barry K."/>
            <person name="Chovatia M."/>
            <person name="Clum A."/>
            <person name="Daum C."/>
            <person name="Haridas S."/>
            <person name="He G."/>
            <person name="LaButti K."/>
            <person name="Lipzen A."/>
            <person name="Mondo S."/>
            <person name="Riley R."/>
            <person name="Salamov A."/>
            <person name="Simmons B.A."/>
            <person name="Magnuson J.K."/>
            <person name="Henrissat B."/>
            <person name="Mortensen U.H."/>
            <person name="Larsen T.O."/>
            <person name="Devries R.P."/>
            <person name="Grigoriev I.V."/>
            <person name="Machida M."/>
            <person name="Baker S.E."/>
            <person name="Andersen M.R."/>
        </authorList>
    </citation>
    <scope>NUCLEOTIDE SEQUENCE [LARGE SCALE GENOMIC DNA]</scope>
    <source>
        <strain evidence="2">CBS 121.62</strain>
    </source>
</reference>